<keyword evidence="5" id="KW-1185">Reference proteome</keyword>
<gene>
    <name evidence="4" type="ORF">RB2654_16771</name>
</gene>
<keyword evidence="2" id="KW-1133">Transmembrane helix</keyword>
<dbReference type="Proteomes" id="UP000002931">
    <property type="component" value="Unassembled WGS sequence"/>
</dbReference>
<feature type="compositionally biased region" description="Acidic residues" evidence="1">
    <location>
        <begin position="85"/>
        <end position="95"/>
    </location>
</feature>
<feature type="region of interest" description="Disordered" evidence="1">
    <location>
        <begin position="163"/>
        <end position="225"/>
    </location>
</feature>
<sequence length="296" mass="32668">MDRATGEYEGQGEVTGHMRLVCPNCGAQYEVDDRVIPEGGRDVQCSNCGHAWFQRSANWQERAPDHDPDAALAAPENTHDSQTAPDEDDWGDEPETPAPARPRRELDDGVRDILAEEAQREMAARAHEGGTVETQGELGIEDYGDPEEERRRIARERMARMRGIEEGETLEPEVAPPPPPGPQARRDMFPDIDEINSTLDTPDSAKPKPKRTPRPAADKDKGREPRGGFSRGFSIVVLLVAIAFGLYVFAPRIVELFPGLTDTMVAYVDLVNRLFGWIEGLMQGVVDKLEDAAGEG</sequence>
<reference evidence="4 5" key="1">
    <citation type="journal article" date="2010" name="J. Bacteriol.">
        <title>Genome sequences of Pelagibaca bermudensis HTCC2601T and Maritimibacter alkaliphilus HTCC2654T, the type strains of two marine Roseobacter genera.</title>
        <authorList>
            <person name="Thrash J.C."/>
            <person name="Cho J.C."/>
            <person name="Ferriera S."/>
            <person name="Johnson J."/>
            <person name="Vergin K.L."/>
            <person name="Giovannoni S.J."/>
        </authorList>
    </citation>
    <scope>NUCLEOTIDE SEQUENCE [LARGE SCALE GENOMIC DNA]</scope>
    <source>
        <strain evidence="4 5">HTCC2654</strain>
    </source>
</reference>
<dbReference type="STRING" id="314271.RB2654_16771"/>
<keyword evidence="2" id="KW-0812">Transmembrane</keyword>
<dbReference type="AlphaFoldDB" id="A3VBK9"/>
<feature type="domain" description="Zinc finger/thioredoxin putative" evidence="3">
    <location>
        <begin position="18"/>
        <end position="53"/>
    </location>
</feature>
<name>A3VBK9_9RHOB</name>
<dbReference type="Pfam" id="PF13717">
    <property type="entry name" value="Zn_ribbon_4"/>
    <property type="match status" value="1"/>
</dbReference>
<evidence type="ECO:0000313" key="5">
    <source>
        <dbReference type="Proteomes" id="UP000002931"/>
    </source>
</evidence>
<dbReference type="eggNOG" id="ENOG5031FWZ">
    <property type="taxonomic scope" value="Bacteria"/>
</dbReference>
<dbReference type="HOGENOM" id="CLU_058820_0_0_5"/>
<feature type="compositionally biased region" description="Basic and acidic residues" evidence="1">
    <location>
        <begin position="216"/>
        <end position="225"/>
    </location>
</feature>
<keyword evidence="2" id="KW-0472">Membrane</keyword>
<evidence type="ECO:0000259" key="3">
    <source>
        <dbReference type="Pfam" id="PF13717"/>
    </source>
</evidence>
<dbReference type="InterPro" id="IPR011723">
    <property type="entry name" value="Znf/thioredoxin_put"/>
</dbReference>
<organism evidence="4 5">
    <name type="scientific">Maritimibacter alkaliphilus HTCC2654</name>
    <dbReference type="NCBI Taxonomy" id="314271"/>
    <lineage>
        <taxon>Bacteria</taxon>
        <taxon>Pseudomonadati</taxon>
        <taxon>Pseudomonadota</taxon>
        <taxon>Alphaproteobacteria</taxon>
        <taxon>Rhodobacterales</taxon>
        <taxon>Roseobacteraceae</taxon>
        <taxon>Maritimibacter</taxon>
    </lineage>
</organism>
<feature type="transmembrane region" description="Helical" evidence="2">
    <location>
        <begin position="229"/>
        <end position="250"/>
    </location>
</feature>
<evidence type="ECO:0000313" key="4">
    <source>
        <dbReference type="EMBL" id="EAQ14342.1"/>
    </source>
</evidence>
<dbReference type="RefSeq" id="WP_008333705.1">
    <property type="nucleotide sequence ID" value="NZ_CH902578.1"/>
</dbReference>
<evidence type="ECO:0000256" key="2">
    <source>
        <dbReference type="SAM" id="Phobius"/>
    </source>
</evidence>
<dbReference type="OrthoDB" id="7159357at2"/>
<dbReference type="EMBL" id="AAMT01000002">
    <property type="protein sequence ID" value="EAQ14342.1"/>
    <property type="molecule type" value="Genomic_DNA"/>
</dbReference>
<evidence type="ECO:0000256" key="1">
    <source>
        <dbReference type="SAM" id="MobiDB-lite"/>
    </source>
</evidence>
<accession>A3VBK9</accession>
<dbReference type="NCBIfam" id="TIGR02098">
    <property type="entry name" value="MJ0042_CXXC"/>
    <property type="match status" value="1"/>
</dbReference>
<comment type="caution">
    <text evidence="4">The sequence shown here is derived from an EMBL/GenBank/DDBJ whole genome shotgun (WGS) entry which is preliminary data.</text>
</comment>
<protein>
    <submittedName>
        <fullName evidence="4">MJ0042 family finger-like domain protein</fullName>
    </submittedName>
</protein>
<proteinExistence type="predicted"/>
<feature type="compositionally biased region" description="Basic and acidic residues" evidence="1">
    <location>
        <begin position="102"/>
        <end position="130"/>
    </location>
</feature>
<feature type="region of interest" description="Disordered" evidence="1">
    <location>
        <begin position="61"/>
        <end position="149"/>
    </location>
</feature>